<organism evidence="1 2">
    <name type="scientific">Epilithonimonas mollis</name>
    <dbReference type="NCBI Taxonomy" id="216903"/>
    <lineage>
        <taxon>Bacteria</taxon>
        <taxon>Pseudomonadati</taxon>
        <taxon>Bacteroidota</taxon>
        <taxon>Flavobacteriia</taxon>
        <taxon>Flavobacteriales</taxon>
        <taxon>Weeksellaceae</taxon>
        <taxon>Chryseobacterium group</taxon>
        <taxon>Epilithonimonas</taxon>
    </lineage>
</organism>
<dbReference type="AlphaFoldDB" id="A0A1M6UJQ6"/>
<evidence type="ECO:0000313" key="1">
    <source>
        <dbReference type="EMBL" id="SHK69406.1"/>
    </source>
</evidence>
<dbReference type="Proteomes" id="UP000184498">
    <property type="component" value="Unassembled WGS sequence"/>
</dbReference>
<reference evidence="2" key="1">
    <citation type="submission" date="2016-11" db="EMBL/GenBank/DDBJ databases">
        <authorList>
            <person name="Varghese N."/>
            <person name="Submissions S."/>
        </authorList>
    </citation>
    <scope>NUCLEOTIDE SEQUENCE [LARGE SCALE GENOMIC DNA]</scope>
    <source>
        <strain evidence="2">DSM 18016</strain>
    </source>
</reference>
<proteinExistence type="predicted"/>
<accession>A0A1M6UJQ6</accession>
<name>A0A1M6UJQ6_9FLAO</name>
<gene>
    <name evidence="1" type="ORF">SAMN05444371_3332</name>
</gene>
<evidence type="ECO:0000313" key="2">
    <source>
        <dbReference type="Proteomes" id="UP000184498"/>
    </source>
</evidence>
<sequence length="67" mass="7896">MTDEEFLLILKKAFKRHLNADKSCSPSLQQLLELVEIFRQEVIEDYKLKKQINDDIRSTETATLDEI</sequence>
<dbReference type="RefSeq" id="WP_073000238.1">
    <property type="nucleotide sequence ID" value="NZ_FRAM01000005.1"/>
</dbReference>
<dbReference type="STRING" id="216903.SAMN05444371_3332"/>
<protein>
    <submittedName>
        <fullName evidence="1">Uncharacterized protein</fullName>
    </submittedName>
</protein>
<dbReference type="EMBL" id="FRAM01000005">
    <property type="protein sequence ID" value="SHK69406.1"/>
    <property type="molecule type" value="Genomic_DNA"/>
</dbReference>
<keyword evidence="2" id="KW-1185">Reference proteome</keyword>